<evidence type="ECO:0000256" key="6">
    <source>
        <dbReference type="ARBA" id="ARBA00023049"/>
    </source>
</evidence>
<dbReference type="AlphaFoldDB" id="A0A9D5AMM3"/>
<evidence type="ECO:0000256" key="4">
    <source>
        <dbReference type="ARBA" id="ARBA00022801"/>
    </source>
</evidence>
<feature type="region of interest" description="Disordered" evidence="8">
    <location>
        <begin position="53"/>
        <end position="84"/>
    </location>
</feature>
<evidence type="ECO:0000256" key="8">
    <source>
        <dbReference type="SAM" id="MobiDB-lite"/>
    </source>
</evidence>
<dbReference type="Proteomes" id="UP001058974">
    <property type="component" value="Chromosome 5"/>
</dbReference>
<organism evidence="11 12">
    <name type="scientific">Pisum sativum</name>
    <name type="common">Garden pea</name>
    <name type="synonym">Lathyrus oleraceus</name>
    <dbReference type="NCBI Taxonomy" id="3888"/>
    <lineage>
        <taxon>Eukaryota</taxon>
        <taxon>Viridiplantae</taxon>
        <taxon>Streptophyta</taxon>
        <taxon>Embryophyta</taxon>
        <taxon>Tracheophyta</taxon>
        <taxon>Spermatophyta</taxon>
        <taxon>Magnoliopsida</taxon>
        <taxon>eudicotyledons</taxon>
        <taxon>Gunneridae</taxon>
        <taxon>Pentapetalae</taxon>
        <taxon>rosids</taxon>
        <taxon>fabids</taxon>
        <taxon>Fabales</taxon>
        <taxon>Fabaceae</taxon>
        <taxon>Papilionoideae</taxon>
        <taxon>50 kb inversion clade</taxon>
        <taxon>NPAAA clade</taxon>
        <taxon>Hologalegina</taxon>
        <taxon>IRL clade</taxon>
        <taxon>Fabeae</taxon>
        <taxon>Lathyrus</taxon>
    </lineage>
</organism>
<feature type="compositionally biased region" description="Polar residues" evidence="8">
    <location>
        <begin position="53"/>
        <end position="65"/>
    </location>
</feature>
<sequence>MFPSSSSNGTQSSSRTTSSWFMPAVSSSPLPLHYVIPTPSPSLAPIPSVNSTIDPISSHSPQSPLENPDLSSSPTTPSLTSTSSPGLIVSDLAAASTISPTSSSDTIPIVRPVSVPPNPSQSLINPFNVHAMQTRAKSGITQPRLNPTLLLTHMEHTSVGDLLAKVNMSNANEMPTPMVSSSKLSKVASDVVSDPTLFRSVVGALQYATLTRPKISFSVNKICQFLSNPLEDHSKTVKRILRYLSGTLHHGLLIQPASVQQPLSLLGFCDADWASDPDDISLFLRNFTASFKLQRFCVTILAQSHLLIILFCITGITYGVGYLLCERKGAQQESSCCSCSCTGLIVALVCNFSGSRNPSAVRLNHWEVETLFHEFGHALHSLLSRTDYQHFSGTRTVLDFAEIPSNLFEYYAWDYRVLKTFAKHYSTGDEIPQKLVESMLGAQNMFAATGLQRQIFYALVDQTLFGEQPLPLGGSSSVVAELKRQHTNLEHVDGTHWESRFSHLLNYGAGYYSYLYAKCFAATIWKKVCKEDPLSPIAGSALRTKFLQHGGARDPSAILNDLVPDGICKYYDGGIIPDISSLCEEMEEHQ</sequence>
<dbReference type="SUPFAM" id="SSF55486">
    <property type="entry name" value="Metalloproteases ('zincins'), catalytic domain"/>
    <property type="match status" value="1"/>
</dbReference>
<name>A0A9D5AMM3_PEA</name>
<keyword evidence="9" id="KW-0812">Transmembrane</keyword>
<evidence type="ECO:0000256" key="2">
    <source>
        <dbReference type="ARBA" id="ARBA00022670"/>
    </source>
</evidence>
<dbReference type="GO" id="GO:0046872">
    <property type="term" value="F:metal ion binding"/>
    <property type="evidence" value="ECO:0007669"/>
    <property type="project" value="UniProtKB-UniRule"/>
</dbReference>
<dbReference type="InterPro" id="IPR024077">
    <property type="entry name" value="Neurolysin/TOP_dom2"/>
</dbReference>
<feature type="transmembrane region" description="Helical" evidence="9">
    <location>
        <begin position="305"/>
        <end position="325"/>
    </location>
</feature>
<dbReference type="GO" id="GO:0006518">
    <property type="term" value="P:peptide metabolic process"/>
    <property type="evidence" value="ECO:0007669"/>
    <property type="project" value="TreeGrafter"/>
</dbReference>
<reference evidence="11 12" key="1">
    <citation type="journal article" date="2022" name="Nat. Genet.">
        <title>Improved pea reference genome and pan-genome highlight genomic features and evolutionary characteristics.</title>
        <authorList>
            <person name="Yang T."/>
            <person name="Liu R."/>
            <person name="Luo Y."/>
            <person name="Hu S."/>
            <person name="Wang D."/>
            <person name="Wang C."/>
            <person name="Pandey M.K."/>
            <person name="Ge S."/>
            <person name="Xu Q."/>
            <person name="Li N."/>
            <person name="Li G."/>
            <person name="Huang Y."/>
            <person name="Saxena R.K."/>
            <person name="Ji Y."/>
            <person name="Li M."/>
            <person name="Yan X."/>
            <person name="He Y."/>
            <person name="Liu Y."/>
            <person name="Wang X."/>
            <person name="Xiang C."/>
            <person name="Varshney R.K."/>
            <person name="Ding H."/>
            <person name="Gao S."/>
            <person name="Zong X."/>
        </authorList>
    </citation>
    <scope>NUCLEOTIDE SEQUENCE [LARGE SCALE GENOMIC DNA]</scope>
    <source>
        <strain evidence="11 12">cv. Zhongwan 6</strain>
    </source>
</reference>
<keyword evidence="5 7" id="KW-0862">Zinc</keyword>
<gene>
    <name evidence="11" type="ORF">KIW84_056449</name>
</gene>
<evidence type="ECO:0000256" key="5">
    <source>
        <dbReference type="ARBA" id="ARBA00022833"/>
    </source>
</evidence>
<dbReference type="InterPro" id="IPR045090">
    <property type="entry name" value="Pept_M3A_M3B"/>
</dbReference>
<feature type="compositionally biased region" description="Low complexity" evidence="8">
    <location>
        <begin position="1"/>
        <end position="19"/>
    </location>
</feature>
<accession>A0A9D5AMM3</accession>
<dbReference type="GO" id="GO:0004222">
    <property type="term" value="F:metalloendopeptidase activity"/>
    <property type="evidence" value="ECO:0007669"/>
    <property type="project" value="InterPro"/>
</dbReference>
<keyword evidence="3 7" id="KW-0479">Metal-binding</keyword>
<proteinExistence type="inferred from homology"/>
<keyword evidence="2 7" id="KW-0645">Protease</keyword>
<dbReference type="Gramene" id="Psat05G0644900-T3">
    <property type="protein sequence ID" value="KAI5411365.1"/>
    <property type="gene ID" value="KIW84_056449"/>
</dbReference>
<evidence type="ECO:0000313" key="11">
    <source>
        <dbReference type="EMBL" id="KAI5411365.1"/>
    </source>
</evidence>
<keyword evidence="9" id="KW-1133">Transmembrane helix</keyword>
<evidence type="ECO:0000256" key="7">
    <source>
        <dbReference type="RuleBase" id="RU003435"/>
    </source>
</evidence>
<keyword evidence="4 7" id="KW-0378">Hydrolase</keyword>
<evidence type="ECO:0000256" key="9">
    <source>
        <dbReference type="SAM" id="Phobius"/>
    </source>
</evidence>
<feature type="compositionally biased region" description="Low complexity" evidence="8">
    <location>
        <begin position="70"/>
        <end position="84"/>
    </location>
</feature>
<evidence type="ECO:0000313" key="12">
    <source>
        <dbReference type="Proteomes" id="UP001058974"/>
    </source>
</evidence>
<evidence type="ECO:0000259" key="10">
    <source>
        <dbReference type="Pfam" id="PF01432"/>
    </source>
</evidence>
<comment type="caution">
    <text evidence="11">The sequence shown here is derived from an EMBL/GenBank/DDBJ whole genome shotgun (WGS) entry which is preliminary data.</text>
</comment>
<feature type="domain" description="Peptidase M3A/M3B catalytic" evidence="10">
    <location>
        <begin position="344"/>
        <end position="561"/>
    </location>
</feature>
<evidence type="ECO:0000256" key="3">
    <source>
        <dbReference type="ARBA" id="ARBA00022723"/>
    </source>
</evidence>
<keyword evidence="12" id="KW-1185">Reference proteome</keyword>
<comment type="similarity">
    <text evidence="1 7">Belongs to the peptidase M3 family.</text>
</comment>
<keyword evidence="9" id="KW-0472">Membrane</keyword>
<dbReference type="PANTHER" id="PTHR11804">
    <property type="entry name" value="PROTEASE M3 THIMET OLIGOPEPTIDASE-RELATED"/>
    <property type="match status" value="1"/>
</dbReference>
<evidence type="ECO:0000256" key="1">
    <source>
        <dbReference type="ARBA" id="ARBA00006040"/>
    </source>
</evidence>
<dbReference type="PANTHER" id="PTHR11804:SF79">
    <property type="entry name" value="MITOCHONDRIAL INTERMEDIATE PEPTIDASE"/>
    <property type="match status" value="1"/>
</dbReference>
<dbReference type="Pfam" id="PF01432">
    <property type="entry name" value="Peptidase_M3"/>
    <property type="match status" value="1"/>
</dbReference>
<dbReference type="GO" id="GO:0006508">
    <property type="term" value="P:proteolysis"/>
    <property type="evidence" value="ECO:0007669"/>
    <property type="project" value="UniProtKB-KW"/>
</dbReference>
<protein>
    <submittedName>
        <fullName evidence="11">Variant 3, Mitochondrial intermediate peptidase</fullName>
    </submittedName>
</protein>
<keyword evidence="6 7" id="KW-0482">Metalloprotease</keyword>
<dbReference type="Gene3D" id="3.40.390.10">
    <property type="entry name" value="Collagenase (Catalytic Domain)"/>
    <property type="match status" value="1"/>
</dbReference>
<feature type="region of interest" description="Disordered" evidence="8">
    <location>
        <begin position="1"/>
        <end position="20"/>
    </location>
</feature>
<comment type="cofactor">
    <cofactor evidence="7">
        <name>Zn(2+)</name>
        <dbReference type="ChEBI" id="CHEBI:29105"/>
    </cofactor>
    <text evidence="7">Binds 1 zinc ion.</text>
</comment>
<dbReference type="InterPro" id="IPR024079">
    <property type="entry name" value="MetalloPept_cat_dom_sf"/>
</dbReference>
<dbReference type="Gene3D" id="1.10.1370.10">
    <property type="entry name" value="Neurolysin, domain 3"/>
    <property type="match status" value="1"/>
</dbReference>
<dbReference type="InterPro" id="IPR001567">
    <property type="entry name" value="Pept_M3A_M3B_dom"/>
</dbReference>
<dbReference type="EMBL" id="JAMSHJ010000005">
    <property type="protein sequence ID" value="KAI5411365.1"/>
    <property type="molecule type" value="Genomic_DNA"/>
</dbReference>